<protein>
    <submittedName>
        <fullName evidence="1">Uncharacterized protein</fullName>
    </submittedName>
</protein>
<evidence type="ECO:0000313" key="2">
    <source>
        <dbReference type="Proteomes" id="UP000323521"/>
    </source>
</evidence>
<name>A0A3G1KPK3_FORW1</name>
<keyword evidence="2" id="KW-1185">Reference proteome</keyword>
<dbReference type="AlphaFoldDB" id="A0A3G1KPK3"/>
<gene>
    <name evidence="1" type="ORF">DCMF_05880</name>
</gene>
<sequence length="77" mass="8625">MLEKKGMMAAMTAGTIETWGTSFIRGLDHINKRSIIACSIQYTVFYPFSSIRMFPPLGGGIIQKYGGDPNYWTFNPV</sequence>
<evidence type="ECO:0000313" key="1">
    <source>
        <dbReference type="EMBL" id="ATW24377.1"/>
    </source>
</evidence>
<dbReference type="Proteomes" id="UP000323521">
    <property type="component" value="Chromosome"/>
</dbReference>
<dbReference type="KEGG" id="fwa:DCMF_05880"/>
<proteinExistence type="predicted"/>
<dbReference type="EMBL" id="CP017634">
    <property type="protein sequence ID" value="ATW24377.1"/>
    <property type="molecule type" value="Genomic_DNA"/>
</dbReference>
<accession>A0A3G1KPK3</accession>
<reference evidence="1 2" key="1">
    <citation type="submission" date="2016-10" db="EMBL/GenBank/DDBJ databases">
        <title>Complete Genome Sequence of Peptococcaceae strain DCMF.</title>
        <authorList>
            <person name="Edwards R.J."/>
            <person name="Holland S.I."/>
            <person name="Deshpande N.P."/>
            <person name="Wong Y.K."/>
            <person name="Ertan H."/>
            <person name="Manefield M."/>
            <person name="Russell T.L."/>
            <person name="Lee M.J."/>
        </authorList>
    </citation>
    <scope>NUCLEOTIDE SEQUENCE [LARGE SCALE GENOMIC DNA]</scope>
    <source>
        <strain evidence="1 2">DCMF</strain>
    </source>
</reference>
<organism evidence="1 2">
    <name type="scientific">Formimonas warabiya</name>
    <dbReference type="NCBI Taxonomy" id="1761012"/>
    <lineage>
        <taxon>Bacteria</taxon>
        <taxon>Bacillati</taxon>
        <taxon>Bacillota</taxon>
        <taxon>Clostridia</taxon>
        <taxon>Eubacteriales</taxon>
        <taxon>Peptococcaceae</taxon>
        <taxon>Candidatus Formimonas</taxon>
    </lineage>
</organism>